<keyword evidence="1" id="KW-0732">Signal</keyword>
<accession>A0A1I6G298</accession>
<dbReference type="Pfam" id="PF13519">
    <property type="entry name" value="VWA_2"/>
    <property type="match status" value="1"/>
</dbReference>
<dbReference type="SUPFAM" id="SSF53300">
    <property type="entry name" value="vWA-like"/>
    <property type="match status" value="1"/>
</dbReference>
<name>A0A1I6G298_9RHOB</name>
<gene>
    <name evidence="3" type="ORF">SAMN04488005_0957</name>
</gene>
<proteinExistence type="predicted"/>
<dbReference type="STRING" id="390270.SAMN04488005_0957"/>
<dbReference type="PROSITE" id="PS50234">
    <property type="entry name" value="VWFA"/>
    <property type="match status" value="1"/>
</dbReference>
<dbReference type="EMBL" id="FOYP01000001">
    <property type="protein sequence ID" value="SFR36343.1"/>
    <property type="molecule type" value="Genomic_DNA"/>
</dbReference>
<feature type="signal peptide" evidence="1">
    <location>
        <begin position="1"/>
        <end position="25"/>
    </location>
</feature>
<protein>
    <submittedName>
        <fullName evidence="3">von Willebrand factor type A domain-containing protein</fullName>
    </submittedName>
</protein>
<dbReference type="AlphaFoldDB" id="A0A1I6G298"/>
<dbReference type="SMART" id="SM00327">
    <property type="entry name" value="VWA"/>
    <property type="match status" value="1"/>
</dbReference>
<sequence>MHVAKLKTMLFAGALAMISSNFAHAQGDAQQSDLMVVLDGSGSMWGQIDGRTKIEIARETLSQVLEETTTEMNIGMIAYGHRERGACGDIELLVPVTPAAQSVSQIISAASNLQPKGKTPLSDAVRMAAETMRYTENAATVVLVTDGIETCNADPCALASELEAAGIDFTAHVVGFGLSADEGQQVQCLADITGGAYFSAADAGGLQDALTRALNHPEITLDDSDFTPIGPVPRNVEFFIRDTANDPILGIRELTIAITQADGTPVARDNYSLNYPEASDLSATASLPPGQYIAAITRVGIYDASATFHVPEGRGTHLVDLSLSARLVINTFLNPAIPLDTANPPTSSVKPHAWSYYEIYPFVDGSLAETPLHEAYENLDFALPAGDYLIRANLDRTTSAEKIVSVAPGGITEVDFSFDVTRVFVEAMQTNGQRVERQTTYFYDEPRSGRNYFASGGGIASNGDVTPFYLPTGRFVMNVGGEGYGVRRSELIVDVTGDYADIRLVVGEGATLSTDEIAFLTSPDHRPCATFLRVKYVGCLMNPVP</sequence>
<evidence type="ECO:0000313" key="4">
    <source>
        <dbReference type="Proteomes" id="UP000199478"/>
    </source>
</evidence>
<feature type="domain" description="VWFA" evidence="2">
    <location>
        <begin position="33"/>
        <end position="214"/>
    </location>
</feature>
<feature type="chain" id="PRO_5011476616" evidence="1">
    <location>
        <begin position="26"/>
        <end position="545"/>
    </location>
</feature>
<evidence type="ECO:0000256" key="1">
    <source>
        <dbReference type="SAM" id="SignalP"/>
    </source>
</evidence>
<evidence type="ECO:0000259" key="2">
    <source>
        <dbReference type="PROSITE" id="PS50234"/>
    </source>
</evidence>
<keyword evidence="4" id="KW-1185">Reference proteome</keyword>
<reference evidence="4" key="1">
    <citation type="submission" date="2016-10" db="EMBL/GenBank/DDBJ databases">
        <authorList>
            <person name="Varghese N."/>
            <person name="Submissions S."/>
        </authorList>
    </citation>
    <scope>NUCLEOTIDE SEQUENCE [LARGE SCALE GENOMIC DNA]</scope>
    <source>
        <strain evidence="4">DSM 26879</strain>
    </source>
</reference>
<dbReference type="Gene3D" id="3.40.50.410">
    <property type="entry name" value="von Willebrand factor, type A domain"/>
    <property type="match status" value="1"/>
</dbReference>
<evidence type="ECO:0000313" key="3">
    <source>
        <dbReference type="EMBL" id="SFR36343.1"/>
    </source>
</evidence>
<dbReference type="Proteomes" id="UP000199478">
    <property type="component" value="Unassembled WGS sequence"/>
</dbReference>
<dbReference type="InterPro" id="IPR002035">
    <property type="entry name" value="VWF_A"/>
</dbReference>
<organism evidence="3 4">
    <name type="scientific">Yoonia tamlensis</name>
    <dbReference type="NCBI Taxonomy" id="390270"/>
    <lineage>
        <taxon>Bacteria</taxon>
        <taxon>Pseudomonadati</taxon>
        <taxon>Pseudomonadota</taxon>
        <taxon>Alphaproteobacteria</taxon>
        <taxon>Rhodobacterales</taxon>
        <taxon>Paracoccaceae</taxon>
        <taxon>Yoonia</taxon>
    </lineage>
</organism>
<dbReference type="InterPro" id="IPR036465">
    <property type="entry name" value="vWFA_dom_sf"/>
</dbReference>